<dbReference type="AlphaFoldDB" id="A0A1G8MZW1"/>
<reference evidence="2 3" key="1">
    <citation type="submission" date="2016-10" db="EMBL/GenBank/DDBJ databases">
        <authorList>
            <person name="de Groot N.N."/>
        </authorList>
    </citation>
    <scope>NUCLEOTIDE SEQUENCE [LARGE SCALE GENOMIC DNA]</scope>
    <source>
        <strain evidence="2 3">LMG 2247</strain>
    </source>
</reference>
<organism evidence="2 3">
    <name type="scientific">Paraburkholderia phenazinium</name>
    <dbReference type="NCBI Taxonomy" id="60549"/>
    <lineage>
        <taxon>Bacteria</taxon>
        <taxon>Pseudomonadati</taxon>
        <taxon>Pseudomonadota</taxon>
        <taxon>Betaproteobacteria</taxon>
        <taxon>Burkholderiales</taxon>
        <taxon>Burkholderiaceae</taxon>
        <taxon>Paraburkholderia</taxon>
    </lineage>
</organism>
<proteinExistence type="predicted"/>
<dbReference type="InterPro" id="IPR029055">
    <property type="entry name" value="Ntn_hydrolases_N"/>
</dbReference>
<dbReference type="EMBL" id="FNCJ01000032">
    <property type="protein sequence ID" value="SDI73454.1"/>
    <property type="molecule type" value="Genomic_DNA"/>
</dbReference>
<dbReference type="Proteomes" id="UP000199706">
    <property type="component" value="Unassembled WGS sequence"/>
</dbReference>
<evidence type="ECO:0000259" key="1">
    <source>
        <dbReference type="Pfam" id="PF00733"/>
    </source>
</evidence>
<evidence type="ECO:0000313" key="3">
    <source>
        <dbReference type="Proteomes" id="UP000199706"/>
    </source>
</evidence>
<dbReference type="InterPro" id="IPR001962">
    <property type="entry name" value="Asn_synthase"/>
</dbReference>
<dbReference type="SUPFAM" id="SSF52402">
    <property type="entry name" value="Adenine nucleotide alpha hydrolases-like"/>
    <property type="match status" value="1"/>
</dbReference>
<dbReference type="InterPro" id="IPR014729">
    <property type="entry name" value="Rossmann-like_a/b/a_fold"/>
</dbReference>
<dbReference type="OrthoDB" id="8932734at2"/>
<dbReference type="SUPFAM" id="SSF56235">
    <property type="entry name" value="N-terminal nucleophile aminohydrolases (Ntn hydrolases)"/>
    <property type="match status" value="1"/>
</dbReference>
<name>A0A1G8MZW1_9BURK</name>
<dbReference type="GO" id="GO:0006529">
    <property type="term" value="P:asparagine biosynthetic process"/>
    <property type="evidence" value="ECO:0007669"/>
    <property type="project" value="InterPro"/>
</dbReference>
<dbReference type="Gene3D" id="3.40.50.620">
    <property type="entry name" value="HUPs"/>
    <property type="match status" value="1"/>
</dbReference>
<dbReference type="Pfam" id="PF00733">
    <property type="entry name" value="Asn_synthase"/>
    <property type="match status" value="1"/>
</dbReference>
<gene>
    <name evidence="2" type="ORF">SAMN05216466_13241</name>
</gene>
<protein>
    <submittedName>
        <fullName evidence="2">Asparagine synthase (Glutamine-hydrolysing)</fullName>
    </submittedName>
</protein>
<dbReference type="GO" id="GO:0004066">
    <property type="term" value="F:asparagine synthase (glutamine-hydrolyzing) activity"/>
    <property type="evidence" value="ECO:0007669"/>
    <property type="project" value="InterPro"/>
</dbReference>
<accession>A0A1G8MZW1</accession>
<feature type="domain" description="Asparagine synthetase" evidence="1">
    <location>
        <begin position="224"/>
        <end position="551"/>
    </location>
</feature>
<evidence type="ECO:0000313" key="2">
    <source>
        <dbReference type="EMBL" id="SDI73454.1"/>
    </source>
</evidence>
<sequence>MSYCIVSMEGRLPEISCDSTFQWSLAGHIIARFYQTQPQNEAWWPRIGENESELWFISGRLYRSGNFSAVDDKEIVEAVVDDLNGFANRFWGTYFLMVYNKKADCLLVVSEPCGQVPVFYRIGRLGELHVGTSAGAFSKIGGFLQHPNSGYLRSYLCHGSGDPVETGIEGLLHLPAGRALSWDRGHLPTQRRFWFPNLQDYANSVVRDPIEVLSSVLYLALGDEVSIMLELSDGLESSSLAIGLQHSGRNDRTVAVTHFDPYYASSNELNVARSVAKQCGIAHRSCPLLDALPFAPCQTLPVVPQPSPQLCFLAQMRSMADSLGEDALSVVINGHGADALFLAPSPLGASVDALAHLRVLRAASALRDLAILYGWPLTSTLRKAMGALGQSHGGTFAQPFCTDALRFEPGPRPAGACDDLIAGRDLRFKPAKRYQLAVLAATLDETVVDARLLTGRLFLPFLSQPLVELVLSMPPHSLFSAFHNRLSVRQSAYHASALHNLWRRDVGDTTQAALKGIAVHQDHVRATCLNGWCVSEGVIERNGLEKLINRAVLGHAAGLVEIARVFAAEMFLSGLPRGR</sequence>